<dbReference type="GO" id="GO:0016491">
    <property type="term" value="F:oxidoreductase activity"/>
    <property type="evidence" value="ECO:0007669"/>
    <property type="project" value="InterPro"/>
</dbReference>
<dbReference type="RefSeq" id="WP_125967324.1">
    <property type="nucleotide sequence ID" value="NZ_QXGK01000001.1"/>
</dbReference>
<evidence type="ECO:0000259" key="1">
    <source>
        <dbReference type="Pfam" id="PF03358"/>
    </source>
</evidence>
<keyword evidence="3" id="KW-1185">Reference proteome</keyword>
<organism evidence="2 3">
    <name type="scientific">Bifidobacterium samirii</name>
    <dbReference type="NCBI Taxonomy" id="2306974"/>
    <lineage>
        <taxon>Bacteria</taxon>
        <taxon>Bacillati</taxon>
        <taxon>Actinomycetota</taxon>
        <taxon>Actinomycetes</taxon>
        <taxon>Bifidobacteriales</taxon>
        <taxon>Bifidobacteriaceae</taxon>
        <taxon>Bifidobacterium</taxon>
    </lineage>
</organism>
<dbReference type="InterPro" id="IPR029039">
    <property type="entry name" value="Flavoprotein-like_sf"/>
</dbReference>
<dbReference type="EMBL" id="QXGK01000001">
    <property type="protein sequence ID" value="RSX58746.1"/>
    <property type="molecule type" value="Genomic_DNA"/>
</dbReference>
<feature type="domain" description="NADPH-dependent FMN reductase-like" evidence="1">
    <location>
        <begin position="5"/>
        <end position="137"/>
    </location>
</feature>
<comment type="caution">
    <text evidence="2">The sequence shown here is derived from an EMBL/GenBank/DDBJ whole genome shotgun (WGS) entry which is preliminary data.</text>
</comment>
<dbReference type="InterPro" id="IPR050712">
    <property type="entry name" value="NAD(P)H-dep_reductase"/>
</dbReference>
<dbReference type="GO" id="GO:0010181">
    <property type="term" value="F:FMN binding"/>
    <property type="evidence" value="ECO:0007669"/>
    <property type="project" value="TreeGrafter"/>
</dbReference>
<sequence length="188" mass="19853">MTKHVTFIIGSLRKGSFNAQFATIAAEALAHRGIDVDYLDFADVPVFNQDTEQPTPTAADRVRTQVAEADALWVFSPEYNFSYPGGLKNLLDWLSRPIKPFDFGGPTPLSGKTVAIASVAGKSAGAGVRAKLAELFRSPFTNNTLIGGEGTGASLTPDAFATGTASFDEETRAKLVAQAEELAAAIAD</sequence>
<proteinExistence type="predicted"/>
<evidence type="ECO:0000313" key="3">
    <source>
        <dbReference type="Proteomes" id="UP000287470"/>
    </source>
</evidence>
<dbReference type="OrthoDB" id="9812295at2"/>
<dbReference type="Gene3D" id="3.40.50.360">
    <property type="match status" value="1"/>
</dbReference>
<dbReference type="Pfam" id="PF03358">
    <property type="entry name" value="FMN_red"/>
    <property type="match status" value="1"/>
</dbReference>
<dbReference type="PANTHER" id="PTHR30543:SF21">
    <property type="entry name" value="NAD(P)H-DEPENDENT FMN REDUCTASE LOT6"/>
    <property type="match status" value="1"/>
</dbReference>
<name>A0A430FWT9_9BIFI</name>
<dbReference type="InterPro" id="IPR005025">
    <property type="entry name" value="FMN_Rdtase-like_dom"/>
</dbReference>
<accession>A0A430FWT9</accession>
<gene>
    <name evidence="2" type="ORF">D2E24_0042</name>
</gene>
<dbReference type="GO" id="GO:0005829">
    <property type="term" value="C:cytosol"/>
    <property type="evidence" value="ECO:0007669"/>
    <property type="project" value="TreeGrafter"/>
</dbReference>
<reference evidence="2 3" key="1">
    <citation type="submission" date="2018-09" db="EMBL/GenBank/DDBJ databases">
        <title>Characterization of the phylogenetic diversity of five novel species belonging to the genus Bifidobacterium.</title>
        <authorList>
            <person name="Lugli G.A."/>
            <person name="Duranti S."/>
            <person name="Milani C."/>
        </authorList>
    </citation>
    <scope>NUCLEOTIDE SEQUENCE [LARGE SCALE GENOMIC DNA]</scope>
    <source>
        <strain evidence="2 3">2033B</strain>
    </source>
</reference>
<dbReference type="Proteomes" id="UP000287470">
    <property type="component" value="Unassembled WGS sequence"/>
</dbReference>
<dbReference type="SUPFAM" id="SSF52218">
    <property type="entry name" value="Flavoproteins"/>
    <property type="match status" value="1"/>
</dbReference>
<protein>
    <submittedName>
        <fullName evidence="2">NADPH-dependent FMN reductase</fullName>
    </submittedName>
</protein>
<dbReference type="AlphaFoldDB" id="A0A430FWT9"/>
<evidence type="ECO:0000313" key="2">
    <source>
        <dbReference type="EMBL" id="RSX58746.1"/>
    </source>
</evidence>
<dbReference type="PANTHER" id="PTHR30543">
    <property type="entry name" value="CHROMATE REDUCTASE"/>
    <property type="match status" value="1"/>
</dbReference>